<name>A0A4Y1WV05_9BACT</name>
<dbReference type="GeneID" id="78342778"/>
<sequence length="1111" mass="118621">MKRFVQFLGAATLLLSFTQCSEDATTDSAPSVQGSVKLTASINETRTELSGNDVLWKSNDRLGLFCGTKFVNAPFTTAAGGTTSADFTGDPTDPSGSEAEVFYAYYPYSAHAVLEGSVVSGLSIPAVQTFATKSFATELCPMATSGADYSRLAFRTIGTVLKFQVTGQKNVTKIELTGNDGEALAGDYTIDFVGETPEMKFSGTETTLTLTCSEPVALNDASATEFYFVLPAGIEFTKGITVKVYTDDNAEPMVKEYASPLTTRPNKLVTVKAFTYSVPVTSIEEANEALSKGTSGVTITSTTDLTAPSTLEIPNAFGHGTSTSVEIEQPVSTDLTISEKTTSDKELPETLSVEMETTASLIVDTPNLTVSLEGTYTTVEATTAENTLIVAKNTVIETLTVKKGNVKIYGTVGEIVNEGTGKIIRCIDAQDEVERTLADTRCDHILIEKPAGTLDFGGGTTTKQVCVEASVTIANLIVSPEKEHPVMVSGDNVKLTLDGVKLVCNAAKTYAVNCLDGANPDVTLSNSEIIALGTDCRAVSVVNTRATSDTSYITFDNTQARTSQTAIGNREYTADEIKYFTSRVADGNYYPRGISVGSTGGKVNIALRNNSCIEGFFYGINIAGITEPVDVAIDDSRLDGRAALNVHGQKCIFRVNRSTLVGRNYFGGPTEDFATVVLDRAVATSHSNTVTVADSEIYSYNKPQTATNHQYSIDIRSLHNTVELKGSTRLIEVGSTEYPARLNFMVCYDNSTDNVINVDPGVTVSGKEGAKVLPATVWDGSSVYAPAADADGDYPIYEAAELKWIADQINSGNYLYLEAKGRYAQVYLMNDIDLNNKPWTPMGCQNHSYTLSGVDKCAFYGEFHGTGHTVSNLNVDIVADAKGFIGKTLGKEASIKELTLKNVAIPLNDDAEIQGKWVGALVGCMGGDTNVSDCHVENVTIHAPGMYRIGGLVGVWTNTSRQNATATVENCSVKDATLTAGYAIGGFMGTIQPQKPAAGYNTIRNCSVENISITHKDQYCWGDDPNYAAYYPETGHYCYSSAPFAGDVNNVNLEKCTVGGSCTIADADGHNTYMSATWTKLPYMGEVGGNACIDGVKVSADPTPAEGYFTK</sequence>
<organism evidence="2 3">
    <name type="scientific">Alistipes communis</name>
    <dbReference type="NCBI Taxonomy" id="2585118"/>
    <lineage>
        <taxon>Bacteria</taxon>
        <taxon>Pseudomonadati</taxon>
        <taxon>Bacteroidota</taxon>
        <taxon>Bacteroidia</taxon>
        <taxon>Bacteroidales</taxon>
        <taxon>Rikenellaceae</taxon>
        <taxon>Alistipes</taxon>
    </lineage>
</organism>
<reference evidence="3" key="1">
    <citation type="submission" date="2019-06" db="EMBL/GenBank/DDBJ databases">
        <title>Alistipes onderdonkii subsp. vulgaris subsp. nov., Alistipes dispar sp. nov. and Alistipes communis sp. nov., isolated from human faeces, and creation of Alistipes onderdonkii subsp. onderdonkii subsp. nov.</title>
        <authorList>
            <person name="Sakamoto M."/>
            <person name="Ikeyama N."/>
            <person name="Ogata Y."/>
            <person name="Suda W."/>
            <person name="Iino T."/>
            <person name="Hattori M."/>
            <person name="Ohkuma M."/>
        </authorList>
    </citation>
    <scope>NUCLEOTIDE SEQUENCE [LARGE SCALE GENOMIC DNA]</scope>
    <source>
        <strain evidence="3">5CBH24</strain>
    </source>
</reference>
<dbReference type="KEGG" id="acou:A5CBH24_20600"/>
<dbReference type="CDD" id="cd13120">
    <property type="entry name" value="BF2867_like_N"/>
    <property type="match status" value="1"/>
</dbReference>
<dbReference type="OrthoDB" id="1003493at2"/>
<dbReference type="InterPro" id="IPR042278">
    <property type="entry name" value="Mfa-like_1_N"/>
</dbReference>
<accession>A0A4Y1WV05</accession>
<evidence type="ECO:0000313" key="2">
    <source>
        <dbReference type="EMBL" id="BBL04747.1"/>
    </source>
</evidence>
<dbReference type="InterPro" id="IPR011050">
    <property type="entry name" value="Pectin_lyase_fold/virulence"/>
</dbReference>
<protein>
    <recommendedName>
        <fullName evidence="4">GLUG domain-containing protein</fullName>
    </recommendedName>
</protein>
<keyword evidence="1" id="KW-0732">Signal</keyword>
<dbReference type="RefSeq" id="WP_141413105.1">
    <property type="nucleotide sequence ID" value="NZ_AP019735.1"/>
</dbReference>
<dbReference type="AlphaFoldDB" id="A0A4Y1WV05"/>
<gene>
    <name evidence="2" type="ORF">A5CBH24_20600</name>
</gene>
<dbReference type="SUPFAM" id="SSF51126">
    <property type="entry name" value="Pectin lyase-like"/>
    <property type="match status" value="1"/>
</dbReference>
<dbReference type="Gene3D" id="2.60.40.2620">
    <property type="entry name" value="Fimbrillin-like"/>
    <property type="match status" value="1"/>
</dbReference>
<evidence type="ECO:0000313" key="3">
    <source>
        <dbReference type="Proteomes" id="UP000318946"/>
    </source>
</evidence>
<evidence type="ECO:0008006" key="4">
    <source>
        <dbReference type="Google" id="ProtNLM"/>
    </source>
</evidence>
<feature type="chain" id="PRO_5021468488" description="GLUG domain-containing protein" evidence="1">
    <location>
        <begin position="22"/>
        <end position="1111"/>
    </location>
</feature>
<dbReference type="EMBL" id="AP019735">
    <property type="protein sequence ID" value="BBL04747.1"/>
    <property type="molecule type" value="Genomic_DNA"/>
</dbReference>
<evidence type="ECO:0000256" key="1">
    <source>
        <dbReference type="SAM" id="SignalP"/>
    </source>
</evidence>
<proteinExistence type="predicted"/>
<keyword evidence="3" id="KW-1185">Reference proteome</keyword>
<feature type="signal peptide" evidence="1">
    <location>
        <begin position="1"/>
        <end position="21"/>
    </location>
</feature>
<dbReference type="Proteomes" id="UP000318946">
    <property type="component" value="Chromosome"/>
</dbReference>